<evidence type="ECO:0000313" key="23">
    <source>
        <dbReference type="Ensembl" id="ENSCPRP00005026490.1"/>
    </source>
</evidence>
<dbReference type="InterPro" id="IPR017930">
    <property type="entry name" value="Myb_dom"/>
</dbReference>
<dbReference type="GO" id="GO:1904792">
    <property type="term" value="P:positive regulation of shelterin complex assembly"/>
    <property type="evidence" value="ECO:0007669"/>
    <property type="project" value="Ensembl"/>
</dbReference>
<keyword evidence="14" id="KW-0206">Cytoskeleton</keyword>
<dbReference type="PIRSF" id="PIRSF038016">
    <property type="entry name" value="Telomere_bd-1_Pin2"/>
    <property type="match status" value="1"/>
</dbReference>
<comment type="subunit">
    <text evidence="18">Homodimer.</text>
</comment>
<evidence type="ECO:0000256" key="11">
    <source>
        <dbReference type="ARBA" id="ARBA00022895"/>
    </source>
</evidence>
<dbReference type="InterPro" id="IPR052450">
    <property type="entry name" value="TRBD-Containing_Protein"/>
</dbReference>
<keyword evidence="24" id="KW-1185">Reference proteome</keyword>
<dbReference type="GO" id="GO:0071532">
    <property type="term" value="F:ankyrin repeat binding"/>
    <property type="evidence" value="ECO:0007669"/>
    <property type="project" value="Ensembl"/>
</dbReference>
<dbReference type="GeneTree" id="ENSGT00940000155268"/>
<dbReference type="FunFam" id="1.25.40.210:FF:000001">
    <property type="entry name" value="Telomeric repeat-binding factor"/>
    <property type="match status" value="1"/>
</dbReference>
<sequence length="411" mass="46950">MQPVAAALSPRSRRGEAGDGASESWAAADPDAQLSPELLTEVEAVASGWMLEFTCHCLCRHFRDGRVPDFQRSRDAAQAIINGLPRITAHQRKAVNLCQFLARIAEGKSLGYHFESDQRISPLESALSIWTLLEKEESKLEKLHEDIRRLILIQAVAVYIEKGYYKEASGVLDRLDSEPNKTLRMKLAMIINRRDPYVPFLQNFNYNLLVDKIKSYIDDFLKKSATNFLIKAAMKEVEAKRLEGKASQDTPASVETNHGNVLEMEQSNLEDVHHISKRSSGNARRQTLRSHIEAHTPLNPEMAPFPRIKKRGRTSACRNLQNDLQNLKNNAETSSSRLTGRKKQRWTLEEDRKLKKGVKEFGMGNWAKILIHYDFNNRTGVMLKDRWRTMSKQHKVSLIILFWSCLGQRSL</sequence>
<evidence type="ECO:0000256" key="6">
    <source>
        <dbReference type="ARBA" id="ARBA00022553"/>
    </source>
</evidence>
<evidence type="ECO:0000256" key="18">
    <source>
        <dbReference type="PIRNR" id="PIRNR038016"/>
    </source>
</evidence>
<dbReference type="GO" id="GO:0001650">
    <property type="term" value="C:fibrillar center"/>
    <property type="evidence" value="ECO:0007669"/>
    <property type="project" value="Ensembl"/>
</dbReference>
<feature type="coiled-coil region" evidence="19">
    <location>
        <begin position="310"/>
        <end position="337"/>
    </location>
</feature>
<keyword evidence="7" id="KW-0132">Cell division</keyword>
<dbReference type="Gene3D" id="1.25.40.210">
    <property type="entry name" value="Telomere repeat-binding factor, dimerisation domain"/>
    <property type="match status" value="1"/>
</dbReference>
<evidence type="ECO:0000256" key="15">
    <source>
        <dbReference type="ARBA" id="ARBA00023242"/>
    </source>
</evidence>
<dbReference type="GO" id="GO:0070187">
    <property type="term" value="C:shelterin complex"/>
    <property type="evidence" value="ECO:0007669"/>
    <property type="project" value="Ensembl"/>
</dbReference>
<dbReference type="GO" id="GO:0003691">
    <property type="term" value="F:double-stranded telomeric DNA binding"/>
    <property type="evidence" value="ECO:0007669"/>
    <property type="project" value="UniProtKB-UniRule"/>
</dbReference>
<evidence type="ECO:0000256" key="1">
    <source>
        <dbReference type="ARBA" id="ARBA00004186"/>
    </source>
</evidence>
<dbReference type="GO" id="GO:0032211">
    <property type="term" value="P:negative regulation of telomere maintenance via telomerase"/>
    <property type="evidence" value="ECO:0007669"/>
    <property type="project" value="Ensembl"/>
</dbReference>
<evidence type="ECO:0000256" key="14">
    <source>
        <dbReference type="ARBA" id="ARBA00023212"/>
    </source>
</evidence>
<dbReference type="GO" id="GO:1904911">
    <property type="term" value="P:negative regulation of establishment of RNA localization to telomere"/>
    <property type="evidence" value="ECO:0007669"/>
    <property type="project" value="Ensembl"/>
</dbReference>
<evidence type="ECO:0000256" key="10">
    <source>
        <dbReference type="ARBA" id="ARBA00022843"/>
    </source>
</evidence>
<dbReference type="SUPFAM" id="SSF46689">
    <property type="entry name" value="Homeodomain-like"/>
    <property type="match status" value="1"/>
</dbReference>
<evidence type="ECO:0000256" key="13">
    <source>
        <dbReference type="ARBA" id="ARBA00023125"/>
    </source>
</evidence>
<keyword evidence="6" id="KW-0597">Phosphoprotein</keyword>
<dbReference type="CDD" id="cd11660">
    <property type="entry name" value="SANT_TRF"/>
    <property type="match status" value="1"/>
</dbReference>
<dbReference type="Proteomes" id="UP000594220">
    <property type="component" value="Unplaced"/>
</dbReference>
<dbReference type="SUPFAM" id="SSF63600">
    <property type="entry name" value="Telomeric repeat binding factor (TRF) dimerisation domain"/>
    <property type="match status" value="1"/>
</dbReference>
<evidence type="ECO:0000256" key="8">
    <source>
        <dbReference type="ARBA" id="ARBA00022765"/>
    </source>
</evidence>
<evidence type="ECO:0000256" key="19">
    <source>
        <dbReference type="SAM" id="Coils"/>
    </source>
</evidence>
<keyword evidence="3" id="KW-0158">Chromosome</keyword>
<keyword evidence="15 18" id="KW-0539">Nucleus</keyword>
<dbReference type="GO" id="GO:0007004">
    <property type="term" value="P:telomere maintenance via telomerase"/>
    <property type="evidence" value="ECO:0007669"/>
    <property type="project" value="Ensembl"/>
</dbReference>
<dbReference type="PANTHER" id="PTHR46734">
    <property type="entry name" value="TELOMERIC REPEAT-BINDING FACTOR 1 TERF1"/>
    <property type="match status" value="1"/>
</dbReference>
<dbReference type="PANTHER" id="PTHR46734:SF1">
    <property type="entry name" value="TELOMERIC REPEAT-BINDING FACTOR 1"/>
    <property type="match status" value="1"/>
</dbReference>
<dbReference type="GO" id="GO:0008301">
    <property type="term" value="F:DNA binding, bending"/>
    <property type="evidence" value="ECO:0007669"/>
    <property type="project" value="Ensembl"/>
</dbReference>
<evidence type="ECO:0000256" key="2">
    <source>
        <dbReference type="ARBA" id="ARBA00004574"/>
    </source>
</evidence>
<keyword evidence="4" id="KW-0963">Cytoplasm</keyword>
<evidence type="ECO:0000256" key="20">
    <source>
        <dbReference type="SAM" id="MobiDB-lite"/>
    </source>
</evidence>
<dbReference type="GO" id="GO:1905839">
    <property type="term" value="P:negative regulation of telomeric D-loop disassembly"/>
    <property type="evidence" value="ECO:0007669"/>
    <property type="project" value="Ensembl"/>
</dbReference>
<dbReference type="FunFam" id="1.10.10.60:FF:000129">
    <property type="entry name" value="Telomeric repeat-binding factor 2"/>
    <property type="match status" value="1"/>
</dbReference>
<organism evidence="23 24">
    <name type="scientific">Crocodylus porosus</name>
    <name type="common">Saltwater crocodile</name>
    <name type="synonym">Estuarine crocodile</name>
    <dbReference type="NCBI Taxonomy" id="8502"/>
    <lineage>
        <taxon>Eukaryota</taxon>
        <taxon>Metazoa</taxon>
        <taxon>Chordata</taxon>
        <taxon>Craniata</taxon>
        <taxon>Vertebrata</taxon>
        <taxon>Euteleostomi</taxon>
        <taxon>Archelosauria</taxon>
        <taxon>Archosauria</taxon>
        <taxon>Crocodylia</taxon>
        <taxon>Longirostres</taxon>
        <taxon>Crocodylidae</taxon>
        <taxon>Crocodylus</taxon>
    </lineage>
</organism>
<evidence type="ECO:0000256" key="12">
    <source>
        <dbReference type="ARBA" id="ARBA00022990"/>
    </source>
</evidence>
<keyword evidence="12" id="KW-0007">Acetylation</keyword>
<dbReference type="InterPro" id="IPR017357">
    <property type="entry name" value="TERF1/2"/>
</dbReference>
<dbReference type="GO" id="GO:0098505">
    <property type="term" value="F:G-rich strand telomeric DNA binding"/>
    <property type="evidence" value="ECO:0007669"/>
    <property type="project" value="Ensembl"/>
</dbReference>
<dbReference type="Ensembl" id="ENSCPRT00005030965.1">
    <property type="protein sequence ID" value="ENSCPRP00005026490.1"/>
    <property type="gene ID" value="ENSCPRG00005018386.1"/>
</dbReference>
<evidence type="ECO:0000256" key="7">
    <source>
        <dbReference type="ARBA" id="ARBA00022618"/>
    </source>
</evidence>
<dbReference type="PROSITE" id="PS51294">
    <property type="entry name" value="HTH_MYB"/>
    <property type="match status" value="1"/>
</dbReference>
<keyword evidence="10" id="KW-0832">Ubl conjugation</keyword>
<comment type="function">
    <text evidence="17">Binds the telomeric double-stranded 5'-TTAGGG-3' repeat and negatively regulates telomere length. Involved in the regulation of the mitotic spindle. Component of the shelterin complex (telosome) that is involved in the regulation of telomere length and protection. Shelterin associates with arrays of double-stranded 5'-TTAGGG-3' repeats added by telomerase and protects chromosome ends; without its protective activity, telomeres are no longer hidden from the DNA damage surveillance and chromosome ends are inappropriately processed by DNA repair pathways.</text>
</comment>
<dbReference type="GO" id="GO:0016233">
    <property type="term" value="P:telomere capping"/>
    <property type="evidence" value="ECO:0007669"/>
    <property type="project" value="Ensembl"/>
</dbReference>
<evidence type="ECO:0000256" key="17">
    <source>
        <dbReference type="ARBA" id="ARBA00055936"/>
    </source>
</evidence>
<evidence type="ECO:0000256" key="3">
    <source>
        <dbReference type="ARBA" id="ARBA00022454"/>
    </source>
</evidence>
<dbReference type="AlphaFoldDB" id="A0A7M4FN69"/>
<keyword evidence="19" id="KW-0175">Coiled coil</keyword>
<keyword evidence="16 18" id="KW-0131">Cell cycle</keyword>
<accession>A0A7M4FN69</accession>
<dbReference type="GO" id="GO:0045141">
    <property type="term" value="P:meiotic telomere clustering"/>
    <property type="evidence" value="ECO:0007669"/>
    <property type="project" value="Ensembl"/>
</dbReference>
<dbReference type="GO" id="GO:0008017">
    <property type="term" value="F:microtubule binding"/>
    <property type="evidence" value="ECO:0007669"/>
    <property type="project" value="TreeGrafter"/>
</dbReference>
<evidence type="ECO:0000256" key="5">
    <source>
        <dbReference type="ARBA" id="ARBA00022499"/>
    </source>
</evidence>
<evidence type="ECO:0000256" key="4">
    <source>
        <dbReference type="ARBA" id="ARBA00022490"/>
    </source>
</evidence>
<reference evidence="23" key="2">
    <citation type="submission" date="2025-09" db="UniProtKB">
        <authorList>
            <consortium name="Ensembl"/>
        </authorList>
    </citation>
    <scope>IDENTIFICATION</scope>
</reference>
<dbReference type="GO" id="GO:0003720">
    <property type="term" value="F:telomerase activity"/>
    <property type="evidence" value="ECO:0007669"/>
    <property type="project" value="Ensembl"/>
</dbReference>
<evidence type="ECO:0000259" key="22">
    <source>
        <dbReference type="PROSITE" id="PS51294"/>
    </source>
</evidence>
<dbReference type="GO" id="GO:0016604">
    <property type="term" value="C:nuclear body"/>
    <property type="evidence" value="ECO:0007669"/>
    <property type="project" value="Ensembl"/>
</dbReference>
<dbReference type="InterPro" id="IPR036507">
    <property type="entry name" value="Telomere_rpt-bd_fac_dimer_sf"/>
</dbReference>
<keyword evidence="8" id="KW-0013">ADP-ribosylation</keyword>
<dbReference type="GO" id="GO:0042803">
    <property type="term" value="F:protein homodimerization activity"/>
    <property type="evidence" value="ECO:0007669"/>
    <property type="project" value="UniProtKB-UniRule"/>
</dbReference>
<dbReference type="InterPro" id="IPR009057">
    <property type="entry name" value="Homeodomain-like_sf"/>
</dbReference>
<feature type="region of interest" description="Disordered" evidence="20">
    <location>
        <begin position="1"/>
        <end position="27"/>
    </location>
</feature>
<dbReference type="SMART" id="SM00717">
    <property type="entry name" value="SANT"/>
    <property type="match status" value="1"/>
</dbReference>
<name>A0A7M4FN69_CROPO</name>
<dbReference type="OMA" id="HMENRYF"/>
<dbReference type="Pfam" id="PF00249">
    <property type="entry name" value="Myb_DNA-binding"/>
    <property type="match status" value="1"/>
</dbReference>
<keyword evidence="13 18" id="KW-0238">DNA-binding</keyword>
<dbReference type="InterPro" id="IPR013867">
    <property type="entry name" value="Telomere_rpt-bd_fac_dimer_dom"/>
</dbReference>
<dbReference type="InterPro" id="IPR001005">
    <property type="entry name" value="SANT/Myb"/>
</dbReference>
<evidence type="ECO:0000256" key="16">
    <source>
        <dbReference type="ARBA" id="ARBA00023306"/>
    </source>
</evidence>
<gene>
    <name evidence="23" type="primary">TERF1</name>
</gene>
<evidence type="ECO:0000256" key="9">
    <source>
        <dbReference type="ARBA" id="ARBA00022776"/>
    </source>
</evidence>
<dbReference type="GO" id="GO:1904850">
    <property type="term" value="P:negative regulation of establishment of protein localization to telomere"/>
    <property type="evidence" value="ECO:0007669"/>
    <property type="project" value="Ensembl"/>
</dbReference>
<dbReference type="GO" id="GO:0005819">
    <property type="term" value="C:spindle"/>
    <property type="evidence" value="ECO:0007669"/>
    <property type="project" value="UniProtKB-SubCell"/>
</dbReference>
<keyword evidence="5" id="KW-1017">Isopeptide bond</keyword>
<dbReference type="GO" id="GO:0061820">
    <property type="term" value="P:telomeric D-loop disassembly"/>
    <property type="evidence" value="ECO:0007669"/>
    <property type="project" value="Ensembl"/>
</dbReference>
<dbReference type="GO" id="GO:0008156">
    <property type="term" value="P:negative regulation of DNA replication"/>
    <property type="evidence" value="ECO:0007669"/>
    <property type="project" value="Ensembl"/>
</dbReference>
<keyword evidence="9" id="KW-0498">Mitosis</keyword>
<evidence type="ECO:0000259" key="21">
    <source>
        <dbReference type="PROSITE" id="PS50090"/>
    </source>
</evidence>
<evidence type="ECO:0000313" key="24">
    <source>
        <dbReference type="Proteomes" id="UP000594220"/>
    </source>
</evidence>
<dbReference type="Pfam" id="PF08558">
    <property type="entry name" value="TRF"/>
    <property type="match status" value="1"/>
</dbReference>
<dbReference type="GO" id="GO:0051301">
    <property type="term" value="P:cell division"/>
    <property type="evidence" value="ECO:0007669"/>
    <property type="project" value="UniProtKB-KW"/>
</dbReference>
<protein>
    <recommendedName>
        <fullName evidence="18">Telomeric repeat-binding factor</fullName>
    </recommendedName>
</protein>
<feature type="domain" description="Myb-like" evidence="21">
    <location>
        <begin position="338"/>
        <end position="391"/>
    </location>
</feature>
<reference evidence="23" key="1">
    <citation type="submission" date="2025-08" db="UniProtKB">
        <authorList>
            <consortium name="Ensembl"/>
        </authorList>
    </citation>
    <scope>IDENTIFICATION</scope>
</reference>
<proteinExistence type="predicted"/>
<comment type="subcellular location">
    <subcellularLocation>
        <location evidence="2">Chromosome</location>
        <location evidence="2">Telomere</location>
    </subcellularLocation>
    <subcellularLocation>
        <location evidence="1">Cytoplasm</location>
        <location evidence="1">Cytoskeleton</location>
        <location evidence="1">Spindle</location>
    </subcellularLocation>
    <subcellularLocation>
        <location evidence="18">Nucleus</location>
    </subcellularLocation>
</comment>
<dbReference type="PROSITE" id="PS50090">
    <property type="entry name" value="MYB_LIKE"/>
    <property type="match status" value="1"/>
</dbReference>
<keyword evidence="11 18" id="KW-0779">Telomere</keyword>
<dbReference type="Gene3D" id="1.10.10.60">
    <property type="entry name" value="Homeodomain-like"/>
    <property type="match status" value="1"/>
</dbReference>
<feature type="domain" description="HTH myb-type" evidence="22">
    <location>
        <begin position="341"/>
        <end position="395"/>
    </location>
</feature>